<proteinExistence type="predicted"/>
<gene>
    <name evidence="2" type="ORF">FZEAL_483</name>
</gene>
<feature type="region of interest" description="Disordered" evidence="1">
    <location>
        <begin position="126"/>
        <end position="145"/>
    </location>
</feature>
<dbReference type="OrthoDB" id="4755094at2759"/>
<feature type="region of interest" description="Disordered" evidence="1">
    <location>
        <begin position="38"/>
        <end position="70"/>
    </location>
</feature>
<feature type="compositionally biased region" description="Polar residues" evidence="1">
    <location>
        <begin position="126"/>
        <end position="138"/>
    </location>
</feature>
<reference evidence="2" key="1">
    <citation type="journal article" date="2020" name="BMC Genomics">
        <title>Correction to: Identification and distribution of gene clusters required for synthesis of sphingolipid metabolism inhibitors in diverse species of the filamentous fungus Fusarium.</title>
        <authorList>
            <person name="Kim H.S."/>
            <person name="Lohmar J.M."/>
            <person name="Busman M."/>
            <person name="Brown D.W."/>
            <person name="Naumann T.A."/>
            <person name="Divon H.H."/>
            <person name="Lysoe E."/>
            <person name="Uhlig S."/>
            <person name="Proctor R.H."/>
        </authorList>
    </citation>
    <scope>NUCLEOTIDE SEQUENCE</scope>
    <source>
        <strain evidence="2">NRRL 22465</strain>
    </source>
</reference>
<dbReference type="EMBL" id="JABEYC010000026">
    <property type="protein sequence ID" value="KAF4984271.1"/>
    <property type="molecule type" value="Genomic_DNA"/>
</dbReference>
<dbReference type="Proteomes" id="UP000635477">
    <property type="component" value="Unassembled WGS sequence"/>
</dbReference>
<evidence type="ECO:0000313" key="2">
    <source>
        <dbReference type="EMBL" id="KAF4984271.1"/>
    </source>
</evidence>
<comment type="caution">
    <text evidence="2">The sequence shown here is derived from an EMBL/GenBank/DDBJ whole genome shotgun (WGS) entry which is preliminary data.</text>
</comment>
<protein>
    <submittedName>
        <fullName evidence="2">Uncharacterized protein</fullName>
    </submittedName>
</protein>
<accession>A0A8H4XQU0</accession>
<dbReference type="AlphaFoldDB" id="A0A8H4XQU0"/>
<organism evidence="2 3">
    <name type="scientific">Fusarium zealandicum</name>
    <dbReference type="NCBI Taxonomy" id="1053134"/>
    <lineage>
        <taxon>Eukaryota</taxon>
        <taxon>Fungi</taxon>
        <taxon>Dikarya</taxon>
        <taxon>Ascomycota</taxon>
        <taxon>Pezizomycotina</taxon>
        <taxon>Sordariomycetes</taxon>
        <taxon>Hypocreomycetidae</taxon>
        <taxon>Hypocreales</taxon>
        <taxon>Nectriaceae</taxon>
        <taxon>Fusarium</taxon>
        <taxon>Fusarium staphyleae species complex</taxon>
    </lineage>
</organism>
<evidence type="ECO:0000313" key="3">
    <source>
        <dbReference type="Proteomes" id="UP000635477"/>
    </source>
</evidence>
<name>A0A8H4XQU0_9HYPO</name>
<reference evidence="2" key="2">
    <citation type="submission" date="2020-05" db="EMBL/GenBank/DDBJ databases">
        <authorList>
            <person name="Kim H.-S."/>
            <person name="Proctor R.H."/>
            <person name="Brown D.W."/>
        </authorList>
    </citation>
    <scope>NUCLEOTIDE SEQUENCE</scope>
    <source>
        <strain evidence="2">NRRL 22465</strain>
    </source>
</reference>
<sequence length="475" mass="53287">MWVAIFEHNPLGPQETSRNMGGGALAAYVFLKNVGQSTQTNTMEPEAKAQSKHGPTEQNGMTAGDEVSRRGALEERLAGETHLRRFTEDVLDSRQQEIESKETETNQLLAKVEILKKELADTQRQLADARSQTKNKTKQLQDARDQIFHLQPSRKDITEAEAKEAYKNLCGNVQRWVENRVADVIDDLESGRLKAAPPAASRFVTLLREQSRRNLNADQSDEYHIMGVIMNYLYVALFSKSFYCPLTDTEEDGTLVWIDELENTLSRLPRDVAHCRQWRTETLTALVHQPIFKSRRARYLSRVTDDMTSLLSVVAPRTPSAELHSSIRRSIVEPAADLVHQLHLASSIFSLKWPARTAASRLEVYQCLNLASGGMVLDMAGTKENSPARRNVSYLFDVAPGLFVERIEGGKKLALKAIAKPTVLVNDRGGEVPQNPTVMRWLWDNASTSQGPGRGVSRTWGGRSKPTHVRYLSKL</sequence>
<keyword evidence="3" id="KW-1185">Reference proteome</keyword>
<evidence type="ECO:0000256" key="1">
    <source>
        <dbReference type="SAM" id="MobiDB-lite"/>
    </source>
</evidence>